<keyword evidence="2" id="KW-0975">Bacterial flagellum</keyword>
<evidence type="ECO:0000313" key="6">
    <source>
        <dbReference type="EMBL" id="MSS43299.1"/>
    </source>
</evidence>
<evidence type="ECO:0000259" key="3">
    <source>
        <dbReference type="Pfam" id="PF00460"/>
    </source>
</evidence>
<dbReference type="Pfam" id="PF22692">
    <property type="entry name" value="LlgE_F_G_D1"/>
    <property type="match status" value="1"/>
</dbReference>
<feature type="domain" description="Flagellar basal-body/hook protein C-terminal" evidence="4">
    <location>
        <begin position="298"/>
        <end position="341"/>
    </location>
</feature>
<dbReference type="InterPro" id="IPR053967">
    <property type="entry name" value="LlgE_F_G-like_D1"/>
</dbReference>
<protein>
    <submittedName>
        <fullName evidence="6">Flagellar hook-basal body protein</fullName>
    </submittedName>
</protein>
<dbReference type="InterPro" id="IPR010930">
    <property type="entry name" value="Flg_bb/hook_C_dom"/>
</dbReference>
<gene>
    <name evidence="6" type="ORF">FYJ27_06070</name>
</gene>
<keyword evidence="6" id="KW-0966">Cell projection</keyword>
<sequence length="346" mass="38944">MNRGLYISATSMIANQRRLEAISNNLSNVNTTGFKKDVVLTESFPEVLLSKINDRPDFRPQRENEIEYETNGNIHRARTNEGYFMVRTPNGISYVKDIRFIVDDEGYLKTFYKNEQDEYKTDGENYILDRNHNPIQGGGNIEGLLEEIVFRPSPRVVGTMNAGAKVKKVVTDFTQGDLLDTGGTFDLALRGSGFFKVQGEDGETYYTRDGSFTVNSMGQLTTSEGYLVMGTGGPIIINGNDVEITKDGQVFVDGNMVANLDIVDLDNKEFLRKIGDNFYRMAEDVEAEEIPFDGELIQGFLENSNVDSINEMVEMISLLRNFETCQKAIRVQDEMMEKSANEIGRV</sequence>
<dbReference type="AlphaFoldDB" id="A0A844FH28"/>
<name>A0A844FH28_9FIRM</name>
<dbReference type="RefSeq" id="WP_154483985.1">
    <property type="nucleotide sequence ID" value="NZ_JAHLOA010000003.1"/>
</dbReference>
<organism evidence="6 7">
    <name type="scientific">Anaerosalibacter bizertensis</name>
    <dbReference type="NCBI Taxonomy" id="932217"/>
    <lineage>
        <taxon>Bacteria</taxon>
        <taxon>Bacillati</taxon>
        <taxon>Bacillota</taxon>
        <taxon>Tissierellia</taxon>
        <taxon>Tissierellales</taxon>
        <taxon>Sporanaerobacteraceae</taxon>
        <taxon>Anaerosalibacter</taxon>
    </lineage>
</organism>
<comment type="subcellular location">
    <subcellularLocation>
        <location evidence="2">Bacterial flagellum basal body</location>
    </subcellularLocation>
</comment>
<dbReference type="InterPro" id="IPR037925">
    <property type="entry name" value="FlgE/F/G-like"/>
</dbReference>
<evidence type="ECO:0000313" key="7">
    <source>
        <dbReference type="Proteomes" id="UP000462760"/>
    </source>
</evidence>
<dbReference type="InterPro" id="IPR020013">
    <property type="entry name" value="Flagellar_FlgE/F/G"/>
</dbReference>
<dbReference type="Pfam" id="PF00460">
    <property type="entry name" value="Flg_bb_rod"/>
    <property type="match status" value="1"/>
</dbReference>
<proteinExistence type="inferred from homology"/>
<dbReference type="PANTHER" id="PTHR30435">
    <property type="entry name" value="FLAGELLAR PROTEIN"/>
    <property type="match status" value="1"/>
</dbReference>
<comment type="caution">
    <text evidence="6">The sequence shown here is derived from an EMBL/GenBank/DDBJ whole genome shotgun (WGS) entry which is preliminary data.</text>
</comment>
<reference evidence="6 7" key="1">
    <citation type="submission" date="2019-08" db="EMBL/GenBank/DDBJ databases">
        <title>In-depth cultivation of the pig gut microbiome towards novel bacterial diversity and tailored functional studies.</title>
        <authorList>
            <person name="Wylensek D."/>
            <person name="Hitch T.C.A."/>
            <person name="Clavel T."/>
        </authorList>
    </citation>
    <scope>NUCLEOTIDE SEQUENCE [LARGE SCALE GENOMIC DNA]</scope>
    <source>
        <strain evidence="6 7">Med78-601-WT-4W-RMD-3</strain>
    </source>
</reference>
<keyword evidence="6" id="KW-0282">Flagellum</keyword>
<evidence type="ECO:0000259" key="5">
    <source>
        <dbReference type="Pfam" id="PF22692"/>
    </source>
</evidence>
<feature type="domain" description="Flagellar basal body rod protein N-terminal" evidence="3">
    <location>
        <begin position="5"/>
        <end position="35"/>
    </location>
</feature>
<dbReference type="NCBIfam" id="TIGR03506">
    <property type="entry name" value="FlgEFG_subfam"/>
    <property type="match status" value="1"/>
</dbReference>
<dbReference type="Proteomes" id="UP000462760">
    <property type="component" value="Unassembled WGS sequence"/>
</dbReference>
<dbReference type="GO" id="GO:0071978">
    <property type="term" value="P:bacterial-type flagellum-dependent swarming motility"/>
    <property type="evidence" value="ECO:0007669"/>
    <property type="project" value="TreeGrafter"/>
</dbReference>
<dbReference type="Pfam" id="PF06429">
    <property type="entry name" value="Flg_bbr_C"/>
    <property type="match status" value="1"/>
</dbReference>
<dbReference type="EMBL" id="VULR01000007">
    <property type="protein sequence ID" value="MSS43299.1"/>
    <property type="molecule type" value="Genomic_DNA"/>
</dbReference>
<evidence type="ECO:0000259" key="4">
    <source>
        <dbReference type="Pfam" id="PF06429"/>
    </source>
</evidence>
<dbReference type="PANTHER" id="PTHR30435:SF19">
    <property type="entry name" value="FLAGELLAR BASAL-BODY ROD PROTEIN FLGG"/>
    <property type="match status" value="1"/>
</dbReference>
<accession>A0A844FH28</accession>
<comment type="similarity">
    <text evidence="1 2">Belongs to the flagella basal body rod proteins family.</text>
</comment>
<dbReference type="OrthoDB" id="9800375at2"/>
<dbReference type="GO" id="GO:0009425">
    <property type="term" value="C:bacterial-type flagellum basal body"/>
    <property type="evidence" value="ECO:0007669"/>
    <property type="project" value="UniProtKB-SubCell"/>
</dbReference>
<keyword evidence="6" id="KW-0969">Cilium</keyword>
<dbReference type="SUPFAM" id="SSF117143">
    <property type="entry name" value="Flagellar hook protein flgE"/>
    <property type="match status" value="1"/>
</dbReference>
<dbReference type="InterPro" id="IPR001444">
    <property type="entry name" value="Flag_bb_rod_N"/>
</dbReference>
<evidence type="ECO:0000256" key="2">
    <source>
        <dbReference type="RuleBase" id="RU362116"/>
    </source>
</evidence>
<evidence type="ECO:0000256" key="1">
    <source>
        <dbReference type="ARBA" id="ARBA00009677"/>
    </source>
</evidence>
<feature type="domain" description="Flagellar hook protein FlgE/F/G-like D1" evidence="5">
    <location>
        <begin position="188"/>
        <end position="252"/>
    </location>
</feature>